<evidence type="ECO:0000256" key="5">
    <source>
        <dbReference type="ARBA" id="ARBA00023146"/>
    </source>
</evidence>
<keyword evidence="5 11" id="KW-0030">Aminoacyl-tRNA synthetase</keyword>
<dbReference type="GO" id="GO:0004828">
    <property type="term" value="F:serine-tRNA ligase activity"/>
    <property type="evidence" value="ECO:0007669"/>
    <property type="project" value="UniProtKB-EC"/>
</dbReference>
<evidence type="ECO:0000256" key="6">
    <source>
        <dbReference type="ARBA" id="ARBA00031113"/>
    </source>
</evidence>
<keyword evidence="9" id="KW-0472">Membrane</keyword>
<evidence type="ECO:0000259" key="10">
    <source>
        <dbReference type="PROSITE" id="PS50862"/>
    </source>
</evidence>
<dbReference type="PANTHER" id="PTHR11778">
    <property type="entry name" value="SERYL-TRNA SYNTHETASE"/>
    <property type="match status" value="1"/>
</dbReference>
<dbReference type="GO" id="GO:0005524">
    <property type="term" value="F:ATP binding"/>
    <property type="evidence" value="ECO:0007669"/>
    <property type="project" value="UniProtKB-KW"/>
</dbReference>
<feature type="compositionally biased region" description="Polar residues" evidence="8">
    <location>
        <begin position="137"/>
        <end position="147"/>
    </location>
</feature>
<dbReference type="Gene3D" id="3.30.930.10">
    <property type="entry name" value="Bira Bifunctional Protein, Domain 2"/>
    <property type="match status" value="1"/>
</dbReference>
<feature type="transmembrane region" description="Helical" evidence="9">
    <location>
        <begin position="543"/>
        <end position="566"/>
    </location>
</feature>
<protein>
    <recommendedName>
        <fullName evidence="1">serine--tRNA ligase</fullName>
        <ecNumber evidence="1">6.1.1.11</ecNumber>
    </recommendedName>
    <alternativeName>
        <fullName evidence="6">Seryl-tRNA synthetase</fullName>
    </alternativeName>
    <alternativeName>
        <fullName evidence="7">Seryl-tRNA(Ser) synthetase</fullName>
    </alternativeName>
</protein>
<proteinExistence type="predicted"/>
<evidence type="ECO:0000256" key="4">
    <source>
        <dbReference type="ARBA" id="ARBA00022840"/>
    </source>
</evidence>
<feature type="domain" description="Aminoacyl-transfer RNA synthetases class-II family profile" evidence="10">
    <location>
        <begin position="286"/>
        <end position="440"/>
    </location>
</feature>
<organism evidence="11 12">
    <name type="scientific">Ceraceosorus bombacis</name>
    <dbReference type="NCBI Taxonomy" id="401625"/>
    <lineage>
        <taxon>Eukaryota</taxon>
        <taxon>Fungi</taxon>
        <taxon>Dikarya</taxon>
        <taxon>Basidiomycota</taxon>
        <taxon>Ustilaginomycotina</taxon>
        <taxon>Exobasidiomycetes</taxon>
        <taxon>Ceraceosorales</taxon>
        <taxon>Ceraceosoraceae</taxon>
        <taxon>Ceraceosorus</taxon>
    </lineage>
</organism>
<dbReference type="InterPro" id="IPR045864">
    <property type="entry name" value="aa-tRNA-synth_II/BPL/LPL"/>
</dbReference>
<sequence length="698" mass="75719">MSVSARSGALPRSILSACPARLLPSSPPRHRDLDKRCACLAIRTAATTTRQHAQAAPQIKYKQLPPAQPAWSWSDDDLRDGIRNARQRRAALTTEDQHRLVQLKQRLVHVNQRLAAARDAQKSSSQRTRADQVDALSDQSSAATANQKEAKVEYQRLLKEQEAVTAEARMLRLKLPNRTAAHVLQQYGGDIASVPEPDLHGAGNAMPEYDHVNLLHQHSPGSMLHPSALPQQVAASGFPHLGSHLAILSHAIERLSLSIAIAEGARMRVVPDYSTKQLPIFEVASGHAFRAEAGSRGKATRGLFRVHQFSKAELFVVCTPDHSEAWLDRLLAIQLRVLDALQLTWRALHMPPHELGASAYQKIDVEVYMRGRGDWGEVCSASNCTDYQARRLSIKYKSAAADASSPEYAHTLNATAAAIPRLLVALVEQHGFRDGKMLLPSALKEHWLGDQDEVHWLVDAETTSASRVANRSVDAPQSTPGSVRTFSTKVPQKGTASPPPPPPSSSSPSRPPPPSQPASSILARSIARVREAAARSGTDPGSMVISFLILHELSAIIPLLIIFWVLSFFGAGKTVLDWLLPANAVGATVVEDAGPASNGVRDRLRAWVDEGTRRAEKYGRRKGWFGFEKGSEATGEGVNGTVLVGGFANAVAAYAIVKAIVPLRIAACIWLAGPFARLTIEPLKRLGRQLGTKAGSRK</sequence>
<feature type="region of interest" description="Disordered" evidence="8">
    <location>
        <begin position="467"/>
        <end position="520"/>
    </location>
</feature>
<evidence type="ECO:0000313" key="12">
    <source>
        <dbReference type="Proteomes" id="UP000054845"/>
    </source>
</evidence>
<dbReference type="STRING" id="401625.A0A0P1BKU0"/>
<name>A0A0P1BKU0_9BASI</name>
<dbReference type="OrthoDB" id="10264585at2759"/>
<keyword evidence="12" id="KW-1185">Reference proteome</keyword>
<evidence type="ECO:0000256" key="1">
    <source>
        <dbReference type="ARBA" id="ARBA00012840"/>
    </source>
</evidence>
<feature type="compositionally biased region" description="Polar residues" evidence="8">
    <location>
        <begin position="467"/>
        <end position="490"/>
    </location>
</feature>
<dbReference type="GO" id="GO:0006434">
    <property type="term" value="P:seryl-tRNA aminoacylation"/>
    <property type="evidence" value="ECO:0007669"/>
    <property type="project" value="InterPro"/>
</dbReference>
<reference evidence="11 12" key="1">
    <citation type="submission" date="2014-09" db="EMBL/GenBank/DDBJ databases">
        <authorList>
            <person name="Magalhaes I.L.F."/>
            <person name="Oliveira U."/>
            <person name="Santos F.R."/>
            <person name="Vidigal T.H.D.A."/>
            <person name="Brescovit A.D."/>
            <person name="Santos A.J."/>
        </authorList>
    </citation>
    <scope>NUCLEOTIDE SEQUENCE [LARGE SCALE GENOMIC DNA]</scope>
</reference>
<dbReference type="Proteomes" id="UP000054845">
    <property type="component" value="Unassembled WGS sequence"/>
</dbReference>
<evidence type="ECO:0000256" key="3">
    <source>
        <dbReference type="ARBA" id="ARBA00022741"/>
    </source>
</evidence>
<keyword evidence="3" id="KW-0547">Nucleotide-binding</keyword>
<dbReference type="InterPro" id="IPR006195">
    <property type="entry name" value="aa-tRNA-synth_II"/>
</dbReference>
<evidence type="ECO:0000256" key="8">
    <source>
        <dbReference type="SAM" id="MobiDB-lite"/>
    </source>
</evidence>
<dbReference type="Pfam" id="PF10306">
    <property type="entry name" value="FLILHELTA"/>
    <property type="match status" value="1"/>
</dbReference>
<feature type="compositionally biased region" description="Pro residues" evidence="8">
    <location>
        <begin position="497"/>
        <end position="516"/>
    </location>
</feature>
<keyword evidence="4" id="KW-0067">ATP-binding</keyword>
<dbReference type="EMBL" id="CCYA01000254">
    <property type="protein sequence ID" value="CEH17008.1"/>
    <property type="molecule type" value="Genomic_DNA"/>
</dbReference>
<keyword evidence="9" id="KW-0812">Transmembrane</keyword>
<evidence type="ECO:0000256" key="2">
    <source>
        <dbReference type="ARBA" id="ARBA00022598"/>
    </source>
</evidence>
<dbReference type="Pfam" id="PF00587">
    <property type="entry name" value="tRNA-synt_2b"/>
    <property type="match status" value="1"/>
</dbReference>
<feature type="region of interest" description="Disordered" evidence="8">
    <location>
        <begin position="115"/>
        <end position="147"/>
    </location>
</feature>
<dbReference type="SUPFAM" id="SSF55681">
    <property type="entry name" value="Class II aaRS and biotin synthetases"/>
    <property type="match status" value="1"/>
</dbReference>
<dbReference type="EC" id="6.1.1.11" evidence="1"/>
<dbReference type="PRINTS" id="PR00981">
    <property type="entry name" value="TRNASYNTHSER"/>
</dbReference>
<evidence type="ECO:0000313" key="11">
    <source>
        <dbReference type="EMBL" id="CEH17008.1"/>
    </source>
</evidence>
<keyword evidence="2" id="KW-0436">Ligase</keyword>
<accession>A0A0P1BKU0</accession>
<dbReference type="InterPro" id="IPR018811">
    <property type="entry name" value="MRX11"/>
</dbReference>
<dbReference type="InterPro" id="IPR002317">
    <property type="entry name" value="Ser-tRNA-ligase_type_1"/>
</dbReference>
<keyword evidence="9" id="KW-1133">Transmembrane helix</keyword>
<dbReference type="AlphaFoldDB" id="A0A0P1BKU0"/>
<dbReference type="PROSITE" id="PS50862">
    <property type="entry name" value="AA_TRNA_LIGASE_II"/>
    <property type="match status" value="1"/>
</dbReference>
<evidence type="ECO:0000256" key="9">
    <source>
        <dbReference type="SAM" id="Phobius"/>
    </source>
</evidence>
<dbReference type="InterPro" id="IPR002314">
    <property type="entry name" value="aa-tRNA-synt_IIb"/>
</dbReference>
<evidence type="ECO:0000256" key="7">
    <source>
        <dbReference type="ARBA" id="ARBA00034892"/>
    </source>
</evidence>